<name>A0A2U1JVR6_9BACI</name>
<comment type="caution">
    <text evidence="2">The sequence shown here is derived from an EMBL/GenBank/DDBJ whole genome shotgun (WGS) entry which is preliminary data.</text>
</comment>
<gene>
    <name evidence="2" type="ORF">DCC39_13870</name>
</gene>
<organism evidence="2 3">
    <name type="scientific">Pueribacillus theae</name>
    <dbReference type="NCBI Taxonomy" id="2171751"/>
    <lineage>
        <taxon>Bacteria</taxon>
        <taxon>Bacillati</taxon>
        <taxon>Bacillota</taxon>
        <taxon>Bacilli</taxon>
        <taxon>Bacillales</taxon>
        <taxon>Bacillaceae</taxon>
        <taxon>Pueribacillus</taxon>
    </lineage>
</organism>
<dbReference type="OrthoDB" id="2883152at2"/>
<dbReference type="EMBL" id="QCZG01000032">
    <property type="protein sequence ID" value="PWA09049.1"/>
    <property type="molecule type" value="Genomic_DNA"/>
</dbReference>
<feature type="signal peptide" evidence="1">
    <location>
        <begin position="1"/>
        <end position="22"/>
    </location>
</feature>
<dbReference type="AlphaFoldDB" id="A0A2U1JVR6"/>
<evidence type="ECO:0000313" key="2">
    <source>
        <dbReference type="EMBL" id="PWA09049.1"/>
    </source>
</evidence>
<evidence type="ECO:0000313" key="3">
    <source>
        <dbReference type="Proteomes" id="UP000245998"/>
    </source>
</evidence>
<dbReference type="RefSeq" id="WP_116555497.1">
    <property type="nucleotide sequence ID" value="NZ_QCZG01000032.1"/>
</dbReference>
<dbReference type="PROSITE" id="PS51257">
    <property type="entry name" value="PROKAR_LIPOPROTEIN"/>
    <property type="match status" value="1"/>
</dbReference>
<dbReference type="Proteomes" id="UP000245998">
    <property type="component" value="Unassembled WGS sequence"/>
</dbReference>
<evidence type="ECO:0000256" key="1">
    <source>
        <dbReference type="SAM" id="SignalP"/>
    </source>
</evidence>
<evidence type="ECO:0008006" key="4">
    <source>
        <dbReference type="Google" id="ProtNLM"/>
    </source>
</evidence>
<reference evidence="2 3" key="1">
    <citation type="submission" date="2018-04" db="EMBL/GenBank/DDBJ databases">
        <title>Camelliibacillus theae gen. nov., sp. nov., isolated from Pu'er tea.</title>
        <authorList>
            <person name="Niu L."/>
        </authorList>
    </citation>
    <scope>NUCLEOTIDE SEQUENCE [LARGE SCALE GENOMIC DNA]</scope>
    <source>
        <strain evidence="2 3">T8</strain>
    </source>
</reference>
<keyword evidence="1" id="KW-0732">Signal</keyword>
<accession>A0A2U1JVR6</accession>
<keyword evidence="3" id="KW-1185">Reference proteome</keyword>
<sequence length="173" mass="20560">MKKYIFFLFACFLLLFSVGCQQKSEEKMKEIPIVHENLTLEQLEKQATIPYKLPKKLPFEPVEIFAERNDYKDLYEKEEQVEEIYIHYIKTNRDERYLDVTVSNLEETPPQGESVPLSNGREATYVEDDVGQLLFWNEGELHYRLIYYTSDKVNEGQEPLQVEQFTEIANSFR</sequence>
<protein>
    <recommendedName>
        <fullName evidence="4">DUF4367 domain-containing protein</fullName>
    </recommendedName>
</protein>
<proteinExistence type="predicted"/>
<feature type="chain" id="PRO_5039389330" description="DUF4367 domain-containing protein" evidence="1">
    <location>
        <begin position="23"/>
        <end position="173"/>
    </location>
</feature>